<feature type="compositionally biased region" description="Basic and acidic residues" evidence="9">
    <location>
        <begin position="110"/>
        <end position="127"/>
    </location>
</feature>
<evidence type="ECO:0000256" key="4">
    <source>
        <dbReference type="ARBA" id="ARBA00022801"/>
    </source>
</evidence>
<dbReference type="InterPro" id="IPR017117">
    <property type="entry name" value="Nob1_euk"/>
</dbReference>
<evidence type="ECO:0000256" key="2">
    <source>
        <dbReference type="ARBA" id="ARBA00022722"/>
    </source>
</evidence>
<dbReference type="Pfam" id="PF08772">
    <property type="entry name" value="Zn_ribbon_NOB1"/>
    <property type="match status" value="1"/>
</dbReference>
<feature type="binding site" evidence="8">
    <location>
        <position position="343"/>
    </location>
    <ligand>
        <name>Zn(2+)</name>
        <dbReference type="ChEBI" id="CHEBI:29105"/>
    </ligand>
</feature>
<feature type="region of interest" description="Disordered" evidence="9">
    <location>
        <begin position="203"/>
        <end position="251"/>
    </location>
</feature>
<feature type="compositionally biased region" description="Polar residues" evidence="9">
    <location>
        <begin position="130"/>
        <end position="139"/>
    </location>
</feature>
<gene>
    <name evidence="12" type="ORF">POSPLADRAFT_1172754</name>
</gene>
<evidence type="ECO:0000313" key="13">
    <source>
        <dbReference type="Proteomes" id="UP000194127"/>
    </source>
</evidence>
<dbReference type="InterPro" id="IPR033411">
    <property type="entry name" value="Ribonuclease_PIN"/>
</dbReference>
<feature type="region of interest" description="Disordered" evidence="9">
    <location>
        <begin position="110"/>
        <end position="183"/>
    </location>
</feature>
<comment type="subcellular location">
    <subcellularLocation>
        <location evidence="7">Nucleus</location>
        <location evidence="7">Nucleolus</location>
    </subcellularLocation>
</comment>
<feature type="region of interest" description="Disordered" evidence="9">
    <location>
        <begin position="460"/>
        <end position="496"/>
    </location>
</feature>
<evidence type="ECO:0000256" key="5">
    <source>
        <dbReference type="ARBA" id="ARBA00022833"/>
    </source>
</evidence>
<keyword evidence="6 7" id="KW-0539">Nucleus</keyword>
<keyword evidence="5 7" id="KW-0862">Zinc</keyword>
<keyword evidence="13" id="KW-1185">Reference proteome</keyword>
<keyword evidence="2" id="KW-0540">Nuclease</keyword>
<evidence type="ECO:0000259" key="10">
    <source>
        <dbReference type="Pfam" id="PF08772"/>
    </source>
</evidence>
<dbReference type="GO" id="GO:0046872">
    <property type="term" value="F:metal ion binding"/>
    <property type="evidence" value="ECO:0007669"/>
    <property type="project" value="UniProtKB-UniRule"/>
</dbReference>
<dbReference type="InterPro" id="IPR036283">
    <property type="entry name" value="NOB1_Zf-like_sf"/>
</dbReference>
<dbReference type="EMBL" id="KZ110602">
    <property type="protein sequence ID" value="OSX59448.1"/>
    <property type="molecule type" value="Genomic_DNA"/>
</dbReference>
<evidence type="ECO:0000259" key="11">
    <source>
        <dbReference type="Pfam" id="PF17146"/>
    </source>
</evidence>
<feature type="binding site" evidence="8">
    <location>
        <position position="325"/>
    </location>
    <ligand>
        <name>Zn(2+)</name>
        <dbReference type="ChEBI" id="CHEBI:29105"/>
    </ligand>
</feature>
<protein>
    <recommendedName>
        <fullName evidence="7">20S-pre-rRNA D-site endonuclease NOB1</fullName>
    </recommendedName>
</protein>
<feature type="compositionally biased region" description="Low complexity" evidence="9">
    <location>
        <begin position="219"/>
        <end position="228"/>
    </location>
</feature>
<dbReference type="RefSeq" id="XP_024336242.1">
    <property type="nucleotide sequence ID" value="XM_024488195.1"/>
</dbReference>
<dbReference type="SUPFAM" id="SSF144206">
    <property type="entry name" value="NOB1 zinc finger-like"/>
    <property type="match status" value="1"/>
</dbReference>
<dbReference type="FunFam" id="3.40.50.1010:FF:000020">
    <property type="entry name" value="20S-pre-rRNA D-site endonuclease NOB1"/>
    <property type="match status" value="1"/>
</dbReference>
<evidence type="ECO:0000256" key="1">
    <source>
        <dbReference type="ARBA" id="ARBA00005858"/>
    </source>
</evidence>
<reference evidence="12 13" key="1">
    <citation type="submission" date="2017-04" db="EMBL/GenBank/DDBJ databases">
        <title>Genome Sequence of the Model Brown-Rot Fungus Postia placenta SB12.</title>
        <authorList>
            <consortium name="DOE Joint Genome Institute"/>
            <person name="Gaskell J."/>
            <person name="Kersten P."/>
            <person name="Larrondo L.F."/>
            <person name="Canessa P."/>
            <person name="Martinez D."/>
            <person name="Hibbett D."/>
            <person name="Schmoll M."/>
            <person name="Kubicek C.P."/>
            <person name="Martinez A.T."/>
            <person name="Yadav J."/>
            <person name="Master E."/>
            <person name="Magnuson J.K."/>
            <person name="James T."/>
            <person name="Yaver D."/>
            <person name="Berka R."/>
            <person name="Labutti K."/>
            <person name="Lipzen A."/>
            <person name="Aerts A."/>
            <person name="Barry K."/>
            <person name="Henrissat B."/>
            <person name="Blanchette R."/>
            <person name="Grigoriev I."/>
            <person name="Cullen D."/>
        </authorList>
    </citation>
    <scope>NUCLEOTIDE SEQUENCE [LARGE SCALE GENOMIC DNA]</scope>
    <source>
        <strain evidence="12 13">MAD-698-R-SB12</strain>
    </source>
</reference>
<dbReference type="GO" id="GO:0004521">
    <property type="term" value="F:RNA endonuclease activity"/>
    <property type="evidence" value="ECO:0007669"/>
    <property type="project" value="UniProtKB-UniRule"/>
</dbReference>
<evidence type="ECO:0000256" key="9">
    <source>
        <dbReference type="SAM" id="MobiDB-lite"/>
    </source>
</evidence>
<evidence type="ECO:0000256" key="7">
    <source>
        <dbReference type="PIRNR" id="PIRNR037125"/>
    </source>
</evidence>
<dbReference type="InterPro" id="IPR039907">
    <property type="entry name" value="NOB1"/>
</dbReference>
<sequence>MASSSANPACKHLVLDAGPLLSLSPLRGLAETYYTVPQVLDELKDKRAREHFERLGLSAGVRIQIQGPDSASLAHVIRFAKKTGDYSVLSHADLCILALTYALDVREREADEAKKGSEQDATGDAHQDATVPSDTTPATHSECDEVKSEGGIVENELHAEEDLAEPPESEISSSEDEGAEADQKVLEAPQGEPLDVELHSIENTDNDKDRPLVHPDPTPSTSAISPPAEQSEPQPLYDDPSESDDGEGEWITPSNVALHKSRALELLPSAADPGRGKGKGRQEVIPVGCMTADFAMQNVLLQMGLGLVGVEGKRIERVKSWVLRCHACFKVCKDSSRKFCPSCGNPSLLRASVTISSPNAGPNTPAMQVHLKKNFQYKTRGTIYSIPAPKAGSAKTGPGDGLILREDQLSWMRAKKHADGKREREERRLLNAASRGAEMGDGGAILGSWMDPDWVPEIISAGAGGKGRSVRSRGMDGDMPIVGYGKKNPNERKRRK</sequence>
<dbReference type="GO" id="GO:0005737">
    <property type="term" value="C:cytoplasm"/>
    <property type="evidence" value="ECO:0007669"/>
    <property type="project" value="UniProtKB-ARBA"/>
</dbReference>
<dbReference type="Gene3D" id="3.40.50.1010">
    <property type="entry name" value="5'-nuclease"/>
    <property type="match status" value="1"/>
</dbReference>
<evidence type="ECO:0000256" key="6">
    <source>
        <dbReference type="ARBA" id="ARBA00023242"/>
    </source>
</evidence>
<dbReference type="AlphaFoldDB" id="A0A1X6MSU8"/>
<proteinExistence type="inferred from homology"/>
<dbReference type="GO" id="GO:0016787">
    <property type="term" value="F:hydrolase activity"/>
    <property type="evidence" value="ECO:0007669"/>
    <property type="project" value="UniProtKB-KW"/>
</dbReference>
<keyword evidence="3 7" id="KW-0479">Metal-binding</keyword>
<dbReference type="PANTHER" id="PTHR12814:SF2">
    <property type="entry name" value="RNA-BINDING PROTEIN NOB1"/>
    <property type="match status" value="1"/>
</dbReference>
<comment type="similarity">
    <text evidence="1 7">Belongs to the NOB1 family.</text>
</comment>
<dbReference type="OrthoDB" id="446759at2759"/>
<feature type="compositionally biased region" description="Basic and acidic residues" evidence="9">
    <location>
        <begin position="203"/>
        <end position="213"/>
    </location>
</feature>
<dbReference type="Gene3D" id="6.20.210.10">
    <property type="entry name" value="Nin one binding (NOB1), Zn-ribbon-like"/>
    <property type="match status" value="1"/>
</dbReference>
<dbReference type="GO" id="GO:0030688">
    <property type="term" value="C:preribosome, small subunit precursor"/>
    <property type="evidence" value="ECO:0007669"/>
    <property type="project" value="TreeGrafter"/>
</dbReference>
<name>A0A1X6MSU8_9APHY</name>
<feature type="compositionally biased region" description="Acidic residues" evidence="9">
    <location>
        <begin position="239"/>
        <end position="248"/>
    </location>
</feature>
<dbReference type="Pfam" id="PF17146">
    <property type="entry name" value="PIN_6"/>
    <property type="match status" value="1"/>
</dbReference>
<evidence type="ECO:0000256" key="8">
    <source>
        <dbReference type="PIRSR" id="PIRSR037125-1"/>
    </source>
</evidence>
<accession>A0A1X6MSU8</accession>
<dbReference type="GO" id="GO:0005730">
    <property type="term" value="C:nucleolus"/>
    <property type="evidence" value="ECO:0007669"/>
    <property type="project" value="UniProtKB-SubCell"/>
</dbReference>
<dbReference type="InterPro" id="IPR014881">
    <property type="entry name" value="NOB1_Zn-bd"/>
</dbReference>
<feature type="domain" description="Nin one binding (NOB1) Zn-ribbon-like" evidence="10">
    <location>
        <begin position="315"/>
        <end position="392"/>
    </location>
</feature>
<comment type="function">
    <text evidence="7">Required for the synthesis of 40S ribosome subunits. Has a role in processing 20S pre-rRNA into the mature 18S rRNA, where it is required for cleavage at the 3' end of the mature 18S rRNA (D-site). Accompanies the 20S pre-rRNA from the nucleus to the cytoplasm.</text>
</comment>
<dbReference type="GeneID" id="36333144"/>
<dbReference type="CDD" id="cd09876">
    <property type="entry name" value="PIN_Nob1-like"/>
    <property type="match status" value="1"/>
</dbReference>
<dbReference type="Proteomes" id="UP000194127">
    <property type="component" value="Unassembled WGS sequence"/>
</dbReference>
<dbReference type="GO" id="GO:0030490">
    <property type="term" value="P:maturation of SSU-rRNA"/>
    <property type="evidence" value="ECO:0007669"/>
    <property type="project" value="TreeGrafter"/>
</dbReference>
<evidence type="ECO:0000256" key="3">
    <source>
        <dbReference type="ARBA" id="ARBA00022723"/>
    </source>
</evidence>
<feature type="compositionally biased region" description="Acidic residues" evidence="9">
    <location>
        <begin position="162"/>
        <end position="180"/>
    </location>
</feature>
<feature type="binding site" evidence="8">
    <location>
        <position position="328"/>
    </location>
    <ligand>
        <name>Zn(2+)</name>
        <dbReference type="ChEBI" id="CHEBI:29105"/>
    </ligand>
</feature>
<dbReference type="PANTHER" id="PTHR12814">
    <property type="entry name" value="RNA-BINDING PROTEIN NOB1"/>
    <property type="match status" value="1"/>
</dbReference>
<dbReference type="PIRSF" id="PIRSF037125">
    <property type="entry name" value="D-site_20S_pre-rRNA_nuclease"/>
    <property type="match status" value="1"/>
</dbReference>
<keyword evidence="4" id="KW-0378">Hydrolase</keyword>
<organism evidence="12 13">
    <name type="scientific">Postia placenta MAD-698-R-SB12</name>
    <dbReference type="NCBI Taxonomy" id="670580"/>
    <lineage>
        <taxon>Eukaryota</taxon>
        <taxon>Fungi</taxon>
        <taxon>Dikarya</taxon>
        <taxon>Basidiomycota</taxon>
        <taxon>Agaricomycotina</taxon>
        <taxon>Agaricomycetes</taxon>
        <taxon>Polyporales</taxon>
        <taxon>Adustoporiaceae</taxon>
        <taxon>Rhodonia</taxon>
    </lineage>
</organism>
<dbReference type="STRING" id="670580.A0A1X6MSU8"/>
<evidence type="ECO:0000313" key="12">
    <source>
        <dbReference type="EMBL" id="OSX59448.1"/>
    </source>
</evidence>
<feature type="domain" description="Ribonuclease PIN" evidence="11">
    <location>
        <begin position="13"/>
        <end position="103"/>
    </location>
</feature>
<feature type="binding site" evidence="8">
    <location>
        <position position="340"/>
    </location>
    <ligand>
        <name>Zn(2+)</name>
        <dbReference type="ChEBI" id="CHEBI:29105"/>
    </ligand>
</feature>